<proteinExistence type="predicted"/>
<dbReference type="Proteomes" id="UP000237000">
    <property type="component" value="Unassembled WGS sequence"/>
</dbReference>
<protein>
    <recommendedName>
        <fullName evidence="3">GAG-pre-integrase domain-containing protein</fullName>
    </recommendedName>
</protein>
<accession>A0A2P5A9N6</accession>
<reference evidence="2" key="1">
    <citation type="submission" date="2016-06" db="EMBL/GenBank/DDBJ databases">
        <title>Parallel loss of symbiosis genes in relatives of nitrogen-fixing non-legume Parasponia.</title>
        <authorList>
            <person name="Van Velzen R."/>
            <person name="Holmer R."/>
            <person name="Bu F."/>
            <person name="Rutten L."/>
            <person name="Van Zeijl A."/>
            <person name="Liu W."/>
            <person name="Santuari L."/>
            <person name="Cao Q."/>
            <person name="Sharma T."/>
            <person name="Shen D."/>
            <person name="Roswanjaya Y."/>
            <person name="Wardhani T."/>
            <person name="Kalhor M.S."/>
            <person name="Jansen J."/>
            <person name="Van den Hoogen J."/>
            <person name="Gungor B."/>
            <person name="Hartog M."/>
            <person name="Hontelez J."/>
            <person name="Verver J."/>
            <person name="Yang W.-C."/>
            <person name="Schijlen E."/>
            <person name="Repin R."/>
            <person name="Schilthuizen M."/>
            <person name="Schranz E."/>
            <person name="Heidstra R."/>
            <person name="Miyata K."/>
            <person name="Fedorova E."/>
            <person name="Kohlen W."/>
            <person name="Bisseling T."/>
            <person name="Smit S."/>
            <person name="Geurts R."/>
        </authorList>
    </citation>
    <scope>NUCLEOTIDE SEQUENCE [LARGE SCALE GENOMIC DNA]</scope>
    <source>
        <strain evidence="2">cv. RG33-2</strain>
    </source>
</reference>
<dbReference type="OrthoDB" id="1194585at2759"/>
<dbReference type="STRING" id="63057.A0A2P5A9N6"/>
<sequence length="153" mass="17086">MEELSYLEITKLVRLGELNPSSMFDGCIRVRHNVRYVLELRRNLILLGMLDSIGCSVKIENGVIKVVKGALTVMKGNLSNGLYSLIGETIARSASVVTDSQNVVTGSQNVVTSKTILINGKNVMTDSRNVLTDRNLWHKRLRHISERGLDELY</sequence>
<dbReference type="AlphaFoldDB" id="A0A2P5A9N6"/>
<comment type="caution">
    <text evidence="1">The sequence shown here is derived from an EMBL/GenBank/DDBJ whole genome shotgun (WGS) entry which is preliminary data.</text>
</comment>
<dbReference type="InParanoid" id="A0A2P5A9N6"/>
<organism evidence="1 2">
    <name type="scientific">Trema orientale</name>
    <name type="common">Charcoal tree</name>
    <name type="synonym">Celtis orientalis</name>
    <dbReference type="NCBI Taxonomy" id="63057"/>
    <lineage>
        <taxon>Eukaryota</taxon>
        <taxon>Viridiplantae</taxon>
        <taxon>Streptophyta</taxon>
        <taxon>Embryophyta</taxon>
        <taxon>Tracheophyta</taxon>
        <taxon>Spermatophyta</taxon>
        <taxon>Magnoliopsida</taxon>
        <taxon>eudicotyledons</taxon>
        <taxon>Gunneridae</taxon>
        <taxon>Pentapetalae</taxon>
        <taxon>rosids</taxon>
        <taxon>fabids</taxon>
        <taxon>Rosales</taxon>
        <taxon>Cannabaceae</taxon>
        <taxon>Trema</taxon>
    </lineage>
</organism>
<gene>
    <name evidence="1" type="ORF">TorRG33x02_355220</name>
</gene>
<evidence type="ECO:0008006" key="3">
    <source>
        <dbReference type="Google" id="ProtNLM"/>
    </source>
</evidence>
<dbReference type="EMBL" id="JXTC01001034">
    <property type="protein sequence ID" value="PON33243.1"/>
    <property type="molecule type" value="Genomic_DNA"/>
</dbReference>
<keyword evidence="2" id="KW-1185">Reference proteome</keyword>
<evidence type="ECO:0000313" key="1">
    <source>
        <dbReference type="EMBL" id="PON33243.1"/>
    </source>
</evidence>
<evidence type="ECO:0000313" key="2">
    <source>
        <dbReference type="Proteomes" id="UP000237000"/>
    </source>
</evidence>
<name>A0A2P5A9N6_TREOI</name>